<dbReference type="EMBL" id="AUZX01002534">
    <property type="protein sequence ID" value="EQD76195.1"/>
    <property type="molecule type" value="Genomic_DNA"/>
</dbReference>
<dbReference type="AlphaFoldDB" id="T1D188"/>
<dbReference type="Pfam" id="PF00441">
    <property type="entry name" value="Acyl-CoA_dh_1"/>
    <property type="match status" value="1"/>
</dbReference>
<dbReference type="InterPro" id="IPR006089">
    <property type="entry name" value="Acyl-CoA_DH_CS"/>
</dbReference>
<keyword evidence="1" id="KW-0285">Flavoprotein</keyword>
<evidence type="ECO:0000256" key="1">
    <source>
        <dbReference type="ARBA" id="ARBA00022630"/>
    </source>
</evidence>
<name>T1D188_9ZZZZ</name>
<dbReference type="PROSITE" id="PS00073">
    <property type="entry name" value="ACYL_COA_DH_2"/>
    <property type="match status" value="1"/>
</dbReference>
<feature type="domain" description="Acyl-CoA dehydrogenase/oxidase C-terminal" evidence="2">
    <location>
        <begin position="1"/>
        <end position="60"/>
    </location>
</feature>
<dbReference type="PANTHER" id="PTHR43884:SF12">
    <property type="entry name" value="ISOVALERYL-COA DEHYDROGENASE, MITOCHONDRIAL-RELATED"/>
    <property type="match status" value="1"/>
</dbReference>
<dbReference type="SUPFAM" id="SSF47203">
    <property type="entry name" value="Acyl-CoA dehydrogenase C-terminal domain-like"/>
    <property type="match status" value="1"/>
</dbReference>
<evidence type="ECO:0000313" key="3">
    <source>
        <dbReference type="EMBL" id="EQD76195.1"/>
    </source>
</evidence>
<comment type="caution">
    <text evidence="3">The sequence shown here is derived from an EMBL/GenBank/DDBJ whole genome shotgun (WGS) entry which is preliminary data.</text>
</comment>
<sequence length="77" mass="8206">MAKLQASETATWCANQAVQIHGGAGFIEDLPVARYYRDVKINEIGEGTSEIQRLVIASHLLGLGGSVSRLIDVPAQA</sequence>
<protein>
    <submittedName>
        <fullName evidence="3">Acyl-CoA oxidase/dehydrogenase, type 1 domain protein</fullName>
        <ecNumber evidence="3">1.3.-.-</ecNumber>
    </submittedName>
</protein>
<proteinExistence type="predicted"/>
<organism evidence="3">
    <name type="scientific">mine drainage metagenome</name>
    <dbReference type="NCBI Taxonomy" id="410659"/>
    <lineage>
        <taxon>unclassified sequences</taxon>
        <taxon>metagenomes</taxon>
        <taxon>ecological metagenomes</taxon>
    </lineage>
</organism>
<reference evidence="3" key="1">
    <citation type="submission" date="2013-08" db="EMBL/GenBank/DDBJ databases">
        <authorList>
            <person name="Mendez C."/>
            <person name="Richter M."/>
            <person name="Ferrer M."/>
            <person name="Sanchez J."/>
        </authorList>
    </citation>
    <scope>NUCLEOTIDE SEQUENCE</scope>
</reference>
<dbReference type="GO" id="GO:0003995">
    <property type="term" value="F:acyl-CoA dehydrogenase activity"/>
    <property type="evidence" value="ECO:0007669"/>
    <property type="project" value="InterPro"/>
</dbReference>
<dbReference type="InterPro" id="IPR009075">
    <property type="entry name" value="AcylCo_DH/oxidase_C"/>
</dbReference>
<dbReference type="Gene3D" id="1.20.140.10">
    <property type="entry name" value="Butyryl-CoA Dehydrogenase, subunit A, domain 3"/>
    <property type="match status" value="1"/>
</dbReference>
<dbReference type="InterPro" id="IPR036250">
    <property type="entry name" value="AcylCo_DH-like_C"/>
</dbReference>
<reference evidence="3" key="2">
    <citation type="journal article" date="2014" name="ISME J.">
        <title>Microbial stratification in low pH oxic and suboxic macroscopic growths along an acid mine drainage.</title>
        <authorList>
            <person name="Mendez-Garcia C."/>
            <person name="Mesa V."/>
            <person name="Sprenger R.R."/>
            <person name="Richter M."/>
            <person name="Diez M.S."/>
            <person name="Solano J."/>
            <person name="Bargiela R."/>
            <person name="Golyshina O.V."/>
            <person name="Manteca A."/>
            <person name="Ramos J.L."/>
            <person name="Gallego J.R."/>
            <person name="Llorente I."/>
            <person name="Martins Dos Santos V.A."/>
            <person name="Jensen O.N."/>
            <person name="Pelaez A.I."/>
            <person name="Sanchez J."/>
            <person name="Ferrer M."/>
        </authorList>
    </citation>
    <scope>NUCLEOTIDE SEQUENCE</scope>
</reference>
<keyword evidence="3" id="KW-0560">Oxidoreductase</keyword>
<dbReference type="EC" id="1.3.-.-" evidence="3"/>
<gene>
    <name evidence="3" type="ORF">B1A_03457</name>
</gene>
<dbReference type="PANTHER" id="PTHR43884">
    <property type="entry name" value="ACYL-COA DEHYDROGENASE"/>
    <property type="match status" value="1"/>
</dbReference>
<evidence type="ECO:0000259" key="2">
    <source>
        <dbReference type="Pfam" id="PF00441"/>
    </source>
</evidence>
<accession>T1D188</accession>